<dbReference type="AlphaFoldDB" id="A0A239GYG6"/>
<dbReference type="Proteomes" id="UP000198284">
    <property type="component" value="Unassembled WGS sequence"/>
</dbReference>
<dbReference type="Pfam" id="PF00722">
    <property type="entry name" value="Glyco_hydro_16"/>
    <property type="match status" value="1"/>
</dbReference>
<name>A0A239GYG6_9BURK</name>
<evidence type="ECO:0000259" key="2">
    <source>
        <dbReference type="PROSITE" id="PS51762"/>
    </source>
</evidence>
<keyword evidence="3" id="KW-0378">Hydrolase</keyword>
<dbReference type="InterPro" id="IPR013320">
    <property type="entry name" value="ConA-like_dom_sf"/>
</dbReference>
<dbReference type="RefSeq" id="WP_245844914.1">
    <property type="nucleotide sequence ID" value="NZ_FZOT01000006.1"/>
</dbReference>
<proteinExistence type="inferred from homology"/>
<comment type="similarity">
    <text evidence="1">Belongs to the glycosyl hydrolase 16 family.</text>
</comment>
<sequence length="311" mass="34982">MAANLPSAAPLRALLHRARRIASACLLAWVALPAAGAQDAERSLLALERLPQADDAGDGWPSAVTRSRRDAPASLIAGPYGQRAADYILTFSEEFDRSLDRSRWNDHIWYERPHPVRNYAVENGVLKIWPARDASGEFVKRTIDTDGKFEQRYGYFEMEAKLPRGKGLWPAFWLFAHPGERRPEIDIMEAYPGGVDPWGFPGKDGVPHPRAYGATTWFDKDRPAGTRQFDTGLDLSAGFHKYAVKWEPDQQTYYFDGKEVLKLQASLSDPMYILLDLWYGSSSGDPDATTPLGKGNAFEINYVRAWKFKGR</sequence>
<accession>A0A239GYG6</accession>
<dbReference type="Gene3D" id="2.60.120.200">
    <property type="match status" value="1"/>
</dbReference>
<dbReference type="CDD" id="cd08023">
    <property type="entry name" value="GH16_laminarinase_like"/>
    <property type="match status" value="1"/>
</dbReference>
<dbReference type="SUPFAM" id="SSF49899">
    <property type="entry name" value="Concanavalin A-like lectins/glucanases"/>
    <property type="match status" value="1"/>
</dbReference>
<protein>
    <submittedName>
        <fullName evidence="3">Glycosyl hydrolases family 16</fullName>
    </submittedName>
</protein>
<dbReference type="PANTHER" id="PTHR10963">
    <property type="entry name" value="GLYCOSYL HYDROLASE-RELATED"/>
    <property type="match status" value="1"/>
</dbReference>
<dbReference type="GO" id="GO:0004553">
    <property type="term" value="F:hydrolase activity, hydrolyzing O-glycosyl compounds"/>
    <property type="evidence" value="ECO:0007669"/>
    <property type="project" value="InterPro"/>
</dbReference>
<dbReference type="InterPro" id="IPR050546">
    <property type="entry name" value="Glycosyl_Hydrlase_16"/>
</dbReference>
<dbReference type="PROSITE" id="PS51762">
    <property type="entry name" value="GH16_2"/>
    <property type="match status" value="1"/>
</dbReference>
<evidence type="ECO:0000313" key="4">
    <source>
        <dbReference type="Proteomes" id="UP000198284"/>
    </source>
</evidence>
<gene>
    <name evidence="3" type="ORF">SAMN06265795_1065</name>
</gene>
<keyword evidence="4" id="KW-1185">Reference proteome</keyword>
<organism evidence="3 4">
    <name type="scientific">Noviherbaspirillum humi</name>
    <dbReference type="NCBI Taxonomy" id="1688639"/>
    <lineage>
        <taxon>Bacteria</taxon>
        <taxon>Pseudomonadati</taxon>
        <taxon>Pseudomonadota</taxon>
        <taxon>Betaproteobacteria</taxon>
        <taxon>Burkholderiales</taxon>
        <taxon>Oxalobacteraceae</taxon>
        <taxon>Noviherbaspirillum</taxon>
    </lineage>
</organism>
<dbReference type="EMBL" id="FZOT01000006">
    <property type="protein sequence ID" value="SNS74167.1"/>
    <property type="molecule type" value="Genomic_DNA"/>
</dbReference>
<evidence type="ECO:0000256" key="1">
    <source>
        <dbReference type="ARBA" id="ARBA00006865"/>
    </source>
</evidence>
<dbReference type="GO" id="GO:0005975">
    <property type="term" value="P:carbohydrate metabolic process"/>
    <property type="evidence" value="ECO:0007669"/>
    <property type="project" value="InterPro"/>
</dbReference>
<feature type="domain" description="GH16" evidence="2">
    <location>
        <begin position="58"/>
        <end position="311"/>
    </location>
</feature>
<dbReference type="InterPro" id="IPR000757">
    <property type="entry name" value="Beta-glucanase-like"/>
</dbReference>
<evidence type="ECO:0000313" key="3">
    <source>
        <dbReference type="EMBL" id="SNS74167.1"/>
    </source>
</evidence>
<reference evidence="3 4" key="1">
    <citation type="submission" date="2017-06" db="EMBL/GenBank/DDBJ databases">
        <authorList>
            <person name="Kim H.J."/>
            <person name="Triplett B.A."/>
        </authorList>
    </citation>
    <scope>NUCLEOTIDE SEQUENCE [LARGE SCALE GENOMIC DNA]</scope>
    <source>
        <strain evidence="3 4">U15</strain>
    </source>
</reference>
<dbReference type="PANTHER" id="PTHR10963:SF55">
    <property type="entry name" value="GLYCOSIDE HYDROLASE FAMILY 16 PROTEIN"/>
    <property type="match status" value="1"/>
</dbReference>